<evidence type="ECO:0000256" key="2">
    <source>
        <dbReference type="ARBA" id="ARBA00022679"/>
    </source>
</evidence>
<evidence type="ECO:0000259" key="10">
    <source>
        <dbReference type="Pfam" id="PF16582"/>
    </source>
</evidence>
<dbReference type="Gene3D" id="3.40.50.970">
    <property type="match status" value="2"/>
</dbReference>
<dbReference type="NCBIfam" id="TIGR00173">
    <property type="entry name" value="menD"/>
    <property type="match status" value="1"/>
</dbReference>
<feature type="domain" description="Menaquinone biosynthesis protein MenD middle" evidence="10">
    <location>
        <begin position="222"/>
        <end position="401"/>
    </location>
</feature>
<dbReference type="UniPathway" id="UPA01057">
    <property type="reaction ID" value="UER00164"/>
</dbReference>
<dbReference type="PANTHER" id="PTHR42916:SF1">
    <property type="entry name" value="PROTEIN PHYLLO, CHLOROPLASTIC"/>
    <property type="match status" value="1"/>
</dbReference>
<evidence type="ECO:0000256" key="7">
    <source>
        <dbReference type="HAMAP-Rule" id="MF_01659"/>
    </source>
</evidence>
<comment type="function">
    <text evidence="7">Catalyzes the thiamine diphosphate-dependent decarboxylation of 2-oxoglutarate and the subsequent addition of the resulting succinic semialdehyde-thiamine pyrophosphate anion to isochorismate to yield 2-succinyl-5-enolpyruvyl-6-hydroxy-3-cyclohexene-1-carboxylate (SEPHCHC).</text>
</comment>
<dbReference type="GO" id="GO:0030145">
    <property type="term" value="F:manganese ion binding"/>
    <property type="evidence" value="ECO:0007669"/>
    <property type="project" value="UniProtKB-UniRule"/>
</dbReference>
<protein>
    <recommendedName>
        <fullName evidence="7">2-succinyl-5-enolpyruvyl-6-hydroxy-3-cyclohexene-1-carboxylate synthase</fullName>
        <shortName evidence="7">SEPHCHC synthase</shortName>
        <ecNumber evidence="7">2.2.1.9</ecNumber>
    </recommendedName>
    <alternativeName>
        <fullName evidence="7">Menaquinone biosynthesis protein MenD</fullName>
    </alternativeName>
</protein>
<accession>A0A1H9Y5T2</accession>
<dbReference type="SUPFAM" id="SSF52518">
    <property type="entry name" value="Thiamin diphosphate-binding fold (THDP-binding)"/>
    <property type="match status" value="2"/>
</dbReference>
<dbReference type="PANTHER" id="PTHR42916">
    <property type="entry name" value="2-SUCCINYL-5-ENOLPYRUVYL-6-HYDROXY-3-CYCLOHEXENE-1-CARBOXYLATE SYNTHASE"/>
    <property type="match status" value="1"/>
</dbReference>
<dbReference type="SUPFAM" id="SSF52467">
    <property type="entry name" value="DHS-like NAD/FAD-binding domain"/>
    <property type="match status" value="1"/>
</dbReference>
<evidence type="ECO:0000256" key="1">
    <source>
        <dbReference type="ARBA" id="ARBA00022428"/>
    </source>
</evidence>
<keyword evidence="1 7" id="KW-0474">Menaquinone biosynthesis</keyword>
<evidence type="ECO:0000256" key="5">
    <source>
        <dbReference type="ARBA" id="ARBA00023052"/>
    </source>
</evidence>
<dbReference type="CDD" id="cd02009">
    <property type="entry name" value="TPP_SHCHC_synthase"/>
    <property type="match status" value="1"/>
</dbReference>
<dbReference type="InterPro" id="IPR011766">
    <property type="entry name" value="TPP_enzyme_TPP-bd"/>
</dbReference>
<reference evidence="12" key="1">
    <citation type="submission" date="2016-10" db="EMBL/GenBank/DDBJ databases">
        <authorList>
            <person name="Varghese N."/>
            <person name="Submissions S."/>
        </authorList>
    </citation>
    <scope>NUCLEOTIDE SEQUENCE [LARGE SCALE GENOMIC DNA]</scope>
    <source>
        <strain evidence="12">CGMCC 1.3566</strain>
    </source>
</reference>
<sequence length="580" mass="65751">MSHQENLTYYVAQFVDELVRSGIKDVVISPGSRSTPLSLTFAEHTSIRHWVNLDERSAAFFALGMAKEQKRPVALVCTSGTATANYYPAIIEAFYSRVPLVVLTADRPHELRDVGAPQAIDQIKMYGDYVKWFHEMALPDKSEAMLNYARSMASRAVSTAHQGNPGPVQLNFPLREPLVPDFSLPNIWESSTKDVYLPYFSGKRTLYENKLKMILSQLKDGKQGLLVCGPQTDIRFRESIAQLADKWNIPVLADPLSQLRTGRHSKELIIEGYDTILKSEKVRKQLKPDFIIRFGAMPVSKPYRFFIEENPHMLHFVVEAYEGFREPTLKNTQYIYSDPVEFCTQSVQQSSSIEMDPDWTDKWVKMNDMIKHKWIEGDELTEGHTVSIINQVYQDNHLLFVGNSMPIRDVDTFFTTIDREGLILGNRGANGIDGTVSSAVGAAAHGKKVTLLLGDLTFFHDLNGLHIAKQYGIDLTIVLINNNGGGIFSFLPQAKESSNHFEVLFGTPLDLEFNHVITMYGGHHEKVESLEQLKESLNHAYQDGGLQVLEVQTDRRENVEWHRKQWDHIEKHALDILGES</sequence>
<comment type="subunit">
    <text evidence="7">Homodimer.</text>
</comment>
<dbReference type="Pfam" id="PF02776">
    <property type="entry name" value="TPP_enzyme_N"/>
    <property type="match status" value="1"/>
</dbReference>
<feature type="domain" description="Thiamine pyrophosphate enzyme N-terminal TPP-binding" evidence="9">
    <location>
        <begin position="13"/>
        <end position="125"/>
    </location>
</feature>
<dbReference type="RefSeq" id="WP_093130775.1">
    <property type="nucleotide sequence ID" value="NZ_FOHJ01000001.1"/>
</dbReference>
<dbReference type="GO" id="GO:0030976">
    <property type="term" value="F:thiamine pyrophosphate binding"/>
    <property type="evidence" value="ECO:0007669"/>
    <property type="project" value="UniProtKB-UniRule"/>
</dbReference>
<keyword evidence="12" id="KW-1185">Reference proteome</keyword>
<dbReference type="Proteomes" id="UP000199095">
    <property type="component" value="Unassembled WGS sequence"/>
</dbReference>
<proteinExistence type="inferred from homology"/>
<keyword evidence="4 7" id="KW-0460">Magnesium</keyword>
<dbReference type="Pfam" id="PF16582">
    <property type="entry name" value="TPP_enzyme_M_2"/>
    <property type="match status" value="1"/>
</dbReference>
<evidence type="ECO:0000259" key="9">
    <source>
        <dbReference type="Pfam" id="PF02776"/>
    </source>
</evidence>
<keyword evidence="2 7" id="KW-0808">Transferase</keyword>
<dbReference type="AlphaFoldDB" id="A0A1H9Y5T2"/>
<gene>
    <name evidence="7" type="primary">menD</name>
    <name evidence="11" type="ORF">SAMN05421676_10139</name>
</gene>
<organism evidence="11 12">
    <name type="scientific">Salinibacillus kushneri</name>
    <dbReference type="NCBI Taxonomy" id="237682"/>
    <lineage>
        <taxon>Bacteria</taxon>
        <taxon>Bacillati</taxon>
        <taxon>Bacillota</taxon>
        <taxon>Bacilli</taxon>
        <taxon>Bacillales</taxon>
        <taxon>Bacillaceae</taxon>
        <taxon>Salinibacillus</taxon>
    </lineage>
</organism>
<evidence type="ECO:0000256" key="6">
    <source>
        <dbReference type="ARBA" id="ARBA00023211"/>
    </source>
</evidence>
<dbReference type="InterPro" id="IPR004433">
    <property type="entry name" value="MenaQ_synth_MenD"/>
</dbReference>
<feature type="domain" description="Thiamine pyrophosphate enzyme TPP-binding" evidence="8">
    <location>
        <begin position="435"/>
        <end position="551"/>
    </location>
</feature>
<dbReference type="InterPro" id="IPR012001">
    <property type="entry name" value="Thiamin_PyroP_enz_TPP-bd_dom"/>
</dbReference>
<dbReference type="Gene3D" id="3.40.50.1220">
    <property type="entry name" value="TPP-binding domain"/>
    <property type="match status" value="1"/>
</dbReference>
<evidence type="ECO:0000313" key="12">
    <source>
        <dbReference type="Proteomes" id="UP000199095"/>
    </source>
</evidence>
<dbReference type="UniPathway" id="UPA00079"/>
<dbReference type="PIRSF" id="PIRSF004983">
    <property type="entry name" value="MenD"/>
    <property type="match status" value="1"/>
</dbReference>
<dbReference type="InterPro" id="IPR032264">
    <property type="entry name" value="MenD_middle"/>
</dbReference>
<dbReference type="GO" id="GO:0070204">
    <property type="term" value="F:2-succinyl-5-enolpyruvyl-6-hydroxy-3-cyclohexene-1-carboxylic-acid synthase activity"/>
    <property type="evidence" value="ECO:0007669"/>
    <property type="project" value="UniProtKB-UniRule"/>
</dbReference>
<evidence type="ECO:0000256" key="4">
    <source>
        <dbReference type="ARBA" id="ARBA00022842"/>
    </source>
</evidence>
<keyword evidence="5 7" id="KW-0786">Thiamine pyrophosphate</keyword>
<evidence type="ECO:0000313" key="11">
    <source>
        <dbReference type="EMBL" id="SES64231.1"/>
    </source>
</evidence>
<comment type="pathway">
    <text evidence="7">Quinol/quinone metabolism; menaquinone biosynthesis.</text>
</comment>
<comment type="similarity">
    <text evidence="7">Belongs to the TPP enzyme family. MenD subfamily.</text>
</comment>
<dbReference type="EC" id="2.2.1.9" evidence="7"/>
<keyword evidence="6 7" id="KW-0464">Manganese</keyword>
<dbReference type="GO" id="GO:0000287">
    <property type="term" value="F:magnesium ion binding"/>
    <property type="evidence" value="ECO:0007669"/>
    <property type="project" value="UniProtKB-UniRule"/>
</dbReference>
<dbReference type="InterPro" id="IPR029035">
    <property type="entry name" value="DHS-like_NAD/FAD-binding_dom"/>
</dbReference>
<dbReference type="GO" id="GO:0009234">
    <property type="term" value="P:menaquinone biosynthetic process"/>
    <property type="evidence" value="ECO:0007669"/>
    <property type="project" value="UniProtKB-UniRule"/>
</dbReference>
<dbReference type="OrthoDB" id="9791859at2"/>
<dbReference type="HAMAP" id="MF_01659">
    <property type="entry name" value="MenD"/>
    <property type="match status" value="1"/>
</dbReference>
<dbReference type="STRING" id="237682.SAMN05421676_10139"/>
<evidence type="ECO:0000259" key="8">
    <source>
        <dbReference type="Pfam" id="PF02775"/>
    </source>
</evidence>
<dbReference type="Pfam" id="PF02775">
    <property type="entry name" value="TPP_enzyme_C"/>
    <property type="match status" value="1"/>
</dbReference>
<comment type="cofactor">
    <cofactor evidence="7">
        <name>thiamine diphosphate</name>
        <dbReference type="ChEBI" id="CHEBI:58937"/>
    </cofactor>
    <text evidence="7">Binds 1 thiamine pyrophosphate per subunit.</text>
</comment>
<comment type="catalytic activity">
    <reaction evidence="7">
        <text>isochorismate + 2-oxoglutarate + H(+) = 5-enolpyruvoyl-6-hydroxy-2-succinyl-cyclohex-3-ene-1-carboxylate + CO2</text>
        <dbReference type="Rhea" id="RHEA:25593"/>
        <dbReference type="ChEBI" id="CHEBI:15378"/>
        <dbReference type="ChEBI" id="CHEBI:16526"/>
        <dbReference type="ChEBI" id="CHEBI:16810"/>
        <dbReference type="ChEBI" id="CHEBI:29780"/>
        <dbReference type="ChEBI" id="CHEBI:58818"/>
        <dbReference type="EC" id="2.2.1.9"/>
    </reaction>
</comment>
<keyword evidence="3 7" id="KW-0479">Metal-binding</keyword>
<comment type="pathway">
    <text evidence="7">Quinol/quinone metabolism; 1,4-dihydroxy-2-naphthoate biosynthesis; 1,4-dihydroxy-2-naphthoate from chorismate: step 2/7.</text>
</comment>
<name>A0A1H9Y5T2_9BACI</name>
<evidence type="ECO:0000256" key="3">
    <source>
        <dbReference type="ARBA" id="ARBA00022723"/>
    </source>
</evidence>
<dbReference type="InterPro" id="IPR029061">
    <property type="entry name" value="THDP-binding"/>
</dbReference>
<dbReference type="EMBL" id="FOHJ01000001">
    <property type="protein sequence ID" value="SES64231.1"/>
    <property type="molecule type" value="Genomic_DNA"/>
</dbReference>
<comment type="cofactor">
    <cofactor evidence="7">
        <name>Mg(2+)</name>
        <dbReference type="ChEBI" id="CHEBI:18420"/>
    </cofactor>
    <cofactor evidence="7">
        <name>Mn(2+)</name>
        <dbReference type="ChEBI" id="CHEBI:29035"/>
    </cofactor>
</comment>
<dbReference type="CDD" id="cd07037">
    <property type="entry name" value="TPP_PYR_MenD"/>
    <property type="match status" value="1"/>
</dbReference>